<dbReference type="GeneID" id="5144769"/>
<reference evidence="2 3" key="1">
    <citation type="journal article" date="2006" name="Science">
        <title>Genome of rice cluster I archaea -- the key methane producers in the rice rhizosphere.</title>
        <authorList>
            <person name="Erkel C."/>
            <person name="Kube M."/>
            <person name="Reinhardt R."/>
            <person name="Liesack W."/>
        </authorList>
    </citation>
    <scope>NUCLEOTIDE SEQUENCE [LARGE SCALE GENOMIC DNA]</scope>
    <source>
        <strain evidence="3">DSM 22066 / NBRC 105507 / MRE50</strain>
    </source>
</reference>
<name>Q0W4X7_METAR</name>
<evidence type="ECO:0000313" key="2">
    <source>
        <dbReference type="EMBL" id="CAJ36566.1"/>
    </source>
</evidence>
<dbReference type="RefSeq" id="WP_012035979.1">
    <property type="nucleotide sequence ID" value="NC_009464.1"/>
</dbReference>
<proteinExistence type="predicted"/>
<organism evidence="2 3">
    <name type="scientific">Methanocella arvoryzae (strain DSM 22066 / NBRC 105507 / MRE50)</name>
    <dbReference type="NCBI Taxonomy" id="351160"/>
    <lineage>
        <taxon>Archaea</taxon>
        <taxon>Methanobacteriati</taxon>
        <taxon>Methanobacteriota</taxon>
        <taxon>Stenosarchaea group</taxon>
        <taxon>Methanomicrobia</taxon>
        <taxon>Methanocellales</taxon>
        <taxon>Methanocellaceae</taxon>
        <taxon>Methanocella</taxon>
    </lineage>
</organism>
<dbReference type="AlphaFoldDB" id="Q0W4X7"/>
<sequence>MAFDRSLFFKELGRKAFHAAGIVIPAAYFFFLSREWMLAALAICILGAGVLEYMRLNGRSLFGSQFMRPSEDKRLGGYFYAAVSLFLAVLLFEKTIAVVAMLCLVIGDALTGLAGVVLSMYMGRMTADVRQEDTARRGIISRVVGDTAYALSHPKSPVLMLVMFSVCSAIGMLFYPALPLAVIAAGALGAVIADCFPWRFLGFVIDDNLSIPLAVGILMSLTLLLYNIIL</sequence>
<gene>
    <name evidence="2" type="ORF">RCIX1266</name>
</gene>
<dbReference type="PANTHER" id="PTHR31303">
    <property type="entry name" value="CTP-DEPENDENT DIACYLGLYCEROL KINASE 1"/>
    <property type="match status" value="1"/>
</dbReference>
<dbReference type="Proteomes" id="UP000000663">
    <property type="component" value="Chromosome"/>
</dbReference>
<feature type="transmembrane region" description="Helical" evidence="1">
    <location>
        <begin position="209"/>
        <end position="229"/>
    </location>
</feature>
<keyword evidence="1" id="KW-0812">Transmembrane</keyword>
<dbReference type="KEGG" id="rci:RCIX1266"/>
<feature type="transmembrane region" description="Helical" evidence="1">
    <location>
        <begin position="181"/>
        <end position="202"/>
    </location>
</feature>
<dbReference type="STRING" id="351160.RCIX1266"/>
<evidence type="ECO:0000313" key="3">
    <source>
        <dbReference type="Proteomes" id="UP000000663"/>
    </source>
</evidence>
<dbReference type="GO" id="GO:0004143">
    <property type="term" value="F:ATP-dependent diacylglycerol kinase activity"/>
    <property type="evidence" value="ECO:0007669"/>
    <property type="project" value="InterPro"/>
</dbReference>
<evidence type="ECO:0000256" key="1">
    <source>
        <dbReference type="SAM" id="Phobius"/>
    </source>
</evidence>
<feature type="transmembrane region" description="Helical" evidence="1">
    <location>
        <begin position="12"/>
        <end position="30"/>
    </location>
</feature>
<feature type="transmembrane region" description="Helical" evidence="1">
    <location>
        <begin position="36"/>
        <end position="54"/>
    </location>
</feature>
<protein>
    <recommendedName>
        <fullName evidence="4">Dolichol kinase</fullName>
    </recommendedName>
</protein>
<dbReference type="InterPro" id="IPR037997">
    <property type="entry name" value="Dgk1-like"/>
</dbReference>
<dbReference type="EMBL" id="AM114193">
    <property type="protein sequence ID" value="CAJ36566.1"/>
    <property type="molecule type" value="Genomic_DNA"/>
</dbReference>
<dbReference type="OrthoDB" id="107330at2157"/>
<keyword evidence="1" id="KW-0472">Membrane</keyword>
<accession>Q0W4X7</accession>
<keyword evidence="3" id="KW-1185">Reference proteome</keyword>
<feature type="transmembrane region" description="Helical" evidence="1">
    <location>
        <begin position="98"/>
        <end position="121"/>
    </location>
</feature>
<dbReference type="eggNOG" id="arCOG01880">
    <property type="taxonomic scope" value="Archaea"/>
</dbReference>
<keyword evidence="1" id="KW-1133">Transmembrane helix</keyword>
<dbReference type="PANTHER" id="PTHR31303:SF1">
    <property type="entry name" value="CTP-DEPENDENT DIACYLGLYCEROL KINASE 1"/>
    <property type="match status" value="1"/>
</dbReference>
<evidence type="ECO:0008006" key="4">
    <source>
        <dbReference type="Google" id="ProtNLM"/>
    </source>
</evidence>
<feature type="transmembrane region" description="Helical" evidence="1">
    <location>
        <begin position="75"/>
        <end position="92"/>
    </location>
</feature>